<dbReference type="AlphaFoldDB" id="A0A7X3FJB9"/>
<feature type="coiled-coil region" evidence="1">
    <location>
        <begin position="76"/>
        <end position="103"/>
    </location>
</feature>
<evidence type="ECO:0000256" key="1">
    <source>
        <dbReference type="SAM" id="Coils"/>
    </source>
</evidence>
<accession>A0A7X3FJB9</accession>
<feature type="compositionally biased region" description="Basic and acidic residues" evidence="2">
    <location>
        <begin position="202"/>
        <end position="217"/>
    </location>
</feature>
<dbReference type="Proteomes" id="UP000490800">
    <property type="component" value="Unassembled WGS sequence"/>
</dbReference>
<dbReference type="EMBL" id="RHLK01000007">
    <property type="protein sequence ID" value="MVP00642.1"/>
    <property type="molecule type" value="Genomic_DNA"/>
</dbReference>
<comment type="caution">
    <text evidence="3">The sequence shown here is derived from an EMBL/GenBank/DDBJ whole genome shotgun (WGS) entry which is preliminary data.</text>
</comment>
<dbReference type="OrthoDB" id="2658256at2"/>
<evidence type="ECO:0000313" key="3">
    <source>
        <dbReference type="EMBL" id="MVP00642.1"/>
    </source>
</evidence>
<reference evidence="3 4" key="1">
    <citation type="journal article" date="2019" name="Microorganisms">
        <title>Paenibacillus lutrae sp. nov., A Chitinolytic Species Isolated from A River Otter in Castril Natural Park, Granada, Spain.</title>
        <authorList>
            <person name="Rodriguez M."/>
            <person name="Reina J.C."/>
            <person name="Bejar V."/>
            <person name="Llamas I."/>
        </authorList>
    </citation>
    <scope>NUCLEOTIDE SEQUENCE [LARGE SCALE GENOMIC DNA]</scope>
    <source>
        <strain evidence="3 4">N10</strain>
    </source>
</reference>
<sequence length="217" mass="24454">MRIGAHTNERFNLQHVNQSPNYNNGISAAGNQKEKKDSVSISPFGRAVDSLMKQKQKIIDIRTKLIGSTLEKGGTLESIKSQLESYEVQLQSIDEQISKTLLERSKLNDSKAKKDDTSPKSEEEVQSERLHSVVSLDNNLTQIKTSSSIKAHMERQTEVLESEIKIDENRGGASKFKRTELAELKNRIRNLNESIGESIGESIRELNDESEEKKVED</sequence>
<feature type="region of interest" description="Disordered" evidence="2">
    <location>
        <begin position="108"/>
        <end position="127"/>
    </location>
</feature>
<evidence type="ECO:0000256" key="2">
    <source>
        <dbReference type="SAM" id="MobiDB-lite"/>
    </source>
</evidence>
<dbReference type="RefSeq" id="WP_157336347.1">
    <property type="nucleotide sequence ID" value="NZ_RHLK01000007.1"/>
</dbReference>
<keyword evidence="4" id="KW-1185">Reference proteome</keyword>
<protein>
    <submittedName>
        <fullName evidence="3">Uncharacterized protein</fullName>
    </submittedName>
</protein>
<gene>
    <name evidence="3" type="ORF">EDM21_14110</name>
</gene>
<organism evidence="3 4">
    <name type="scientific">Paenibacillus lutrae</name>
    <dbReference type="NCBI Taxonomy" id="2078573"/>
    <lineage>
        <taxon>Bacteria</taxon>
        <taxon>Bacillati</taxon>
        <taxon>Bacillota</taxon>
        <taxon>Bacilli</taxon>
        <taxon>Bacillales</taxon>
        <taxon>Paenibacillaceae</taxon>
        <taxon>Paenibacillus</taxon>
    </lineage>
</organism>
<proteinExistence type="predicted"/>
<feature type="region of interest" description="Disordered" evidence="2">
    <location>
        <begin position="18"/>
        <end position="37"/>
    </location>
</feature>
<feature type="compositionally biased region" description="Polar residues" evidence="2">
    <location>
        <begin position="18"/>
        <end position="30"/>
    </location>
</feature>
<keyword evidence="1" id="KW-0175">Coiled coil</keyword>
<evidence type="ECO:0000313" key="4">
    <source>
        <dbReference type="Proteomes" id="UP000490800"/>
    </source>
</evidence>
<name>A0A7X3FJB9_9BACL</name>
<feature type="region of interest" description="Disordered" evidence="2">
    <location>
        <begin position="194"/>
        <end position="217"/>
    </location>
</feature>